<protein>
    <recommendedName>
        <fullName evidence="8">Oxidoreductase</fullName>
    </recommendedName>
</protein>
<gene>
    <name evidence="6" type="ORF">WJX72_006390</name>
</gene>
<feature type="domain" description="GFO/IDH/MocA-like oxidoreductase" evidence="5">
    <location>
        <begin position="208"/>
        <end position="307"/>
    </location>
</feature>
<dbReference type="InterPro" id="IPR050463">
    <property type="entry name" value="Gfo/Idh/MocA_oxidrdct_glycsds"/>
</dbReference>
<dbReference type="Gene3D" id="3.40.50.720">
    <property type="entry name" value="NAD(P)-binding Rossmann-like Domain"/>
    <property type="match status" value="1"/>
</dbReference>
<dbReference type="Pfam" id="PF01408">
    <property type="entry name" value="GFO_IDH_MocA"/>
    <property type="match status" value="1"/>
</dbReference>
<dbReference type="AlphaFoldDB" id="A0AAW1Q3I6"/>
<dbReference type="GO" id="GO:0016491">
    <property type="term" value="F:oxidoreductase activity"/>
    <property type="evidence" value="ECO:0007669"/>
    <property type="project" value="UniProtKB-KW"/>
</dbReference>
<dbReference type="SUPFAM" id="SSF51735">
    <property type="entry name" value="NAD(P)-binding Rossmann-fold domains"/>
    <property type="match status" value="1"/>
</dbReference>
<evidence type="ECO:0000256" key="3">
    <source>
        <dbReference type="SAM" id="MobiDB-lite"/>
    </source>
</evidence>
<keyword evidence="2" id="KW-0560">Oxidoreductase</keyword>
<dbReference type="SUPFAM" id="SSF55347">
    <property type="entry name" value="Glyceraldehyde-3-phosphate dehydrogenase-like, C-terminal domain"/>
    <property type="match status" value="1"/>
</dbReference>
<comment type="caution">
    <text evidence="6">The sequence shown here is derived from an EMBL/GenBank/DDBJ whole genome shotgun (WGS) entry which is preliminary data.</text>
</comment>
<feature type="region of interest" description="Disordered" evidence="3">
    <location>
        <begin position="38"/>
        <end position="67"/>
    </location>
</feature>
<evidence type="ECO:0000256" key="2">
    <source>
        <dbReference type="ARBA" id="ARBA00023002"/>
    </source>
</evidence>
<dbReference type="Pfam" id="PF22725">
    <property type="entry name" value="GFO_IDH_MocA_C3"/>
    <property type="match status" value="1"/>
</dbReference>
<proteinExistence type="inferred from homology"/>
<keyword evidence="7" id="KW-1185">Reference proteome</keyword>
<dbReference type="InterPro" id="IPR036291">
    <property type="entry name" value="NAD(P)-bd_dom_sf"/>
</dbReference>
<accession>A0AAW1Q3I6</accession>
<dbReference type="Proteomes" id="UP001489004">
    <property type="component" value="Unassembled WGS sequence"/>
</dbReference>
<evidence type="ECO:0000259" key="4">
    <source>
        <dbReference type="Pfam" id="PF01408"/>
    </source>
</evidence>
<dbReference type="GO" id="GO:0000166">
    <property type="term" value="F:nucleotide binding"/>
    <property type="evidence" value="ECO:0007669"/>
    <property type="project" value="InterPro"/>
</dbReference>
<feature type="domain" description="Gfo/Idh/MocA-like oxidoreductase N-terminal" evidence="4">
    <location>
        <begin position="79"/>
        <end position="191"/>
    </location>
</feature>
<dbReference type="PANTHER" id="PTHR43818">
    <property type="entry name" value="BCDNA.GH03377"/>
    <property type="match status" value="1"/>
</dbReference>
<evidence type="ECO:0000256" key="1">
    <source>
        <dbReference type="ARBA" id="ARBA00010928"/>
    </source>
</evidence>
<evidence type="ECO:0000313" key="6">
    <source>
        <dbReference type="EMBL" id="KAK9816873.1"/>
    </source>
</evidence>
<organism evidence="6 7">
    <name type="scientific">[Myrmecia] bisecta</name>
    <dbReference type="NCBI Taxonomy" id="41462"/>
    <lineage>
        <taxon>Eukaryota</taxon>
        <taxon>Viridiplantae</taxon>
        <taxon>Chlorophyta</taxon>
        <taxon>core chlorophytes</taxon>
        <taxon>Trebouxiophyceae</taxon>
        <taxon>Trebouxiales</taxon>
        <taxon>Trebouxiaceae</taxon>
        <taxon>Myrmecia</taxon>
    </lineage>
</organism>
<dbReference type="PANTHER" id="PTHR43818:SF11">
    <property type="entry name" value="BCDNA.GH03377"/>
    <property type="match status" value="1"/>
</dbReference>
<sequence length="450" mass="47544">MREEQKHLLACTAAGAAAGLAAFHLYRQYALACAGPSARDTTAEATPTKPSPSSDRKATAASSAKAAVPPKSVEGAATVAIVGTGWGIKVQTPNFKQCGIRLGAVYSRDPQRASELAKQHGFERGYSDVKELCENGKVDVVSVVTPVSFHCDQAIEALAAGKHVLCDKPMALNAAEAEKMMAASRAHPMQVAIMDHELRFTPMLQVPRAHLQKGTIGVVKYVEVLATMPDAFAGGWTWWVDREAGGGAWGALGSHLIDALRFLFDGEVESISAHMRSLTKTLKDKETKKDKPVTADDYASIQIRLVPSNAKTLNEKIWGPGQHQSAEVHITLAMVGQAAPTSTMLVTGSKGSITVDVNSSSSKVLDAKQKVVAEVKGEGNAFGTTGTRLLGEALQKAFGPEKDRSALDAAAQFEDGLAVQYVLDAGWESSDQGGAKVTPKVAATNWAAVV</sequence>
<evidence type="ECO:0000259" key="5">
    <source>
        <dbReference type="Pfam" id="PF22725"/>
    </source>
</evidence>
<dbReference type="Gene3D" id="3.30.360.10">
    <property type="entry name" value="Dihydrodipicolinate Reductase, domain 2"/>
    <property type="match status" value="1"/>
</dbReference>
<evidence type="ECO:0000313" key="7">
    <source>
        <dbReference type="Proteomes" id="UP001489004"/>
    </source>
</evidence>
<dbReference type="InterPro" id="IPR000683">
    <property type="entry name" value="Gfo/Idh/MocA-like_OxRdtase_N"/>
</dbReference>
<dbReference type="EMBL" id="JALJOR010000005">
    <property type="protein sequence ID" value="KAK9816873.1"/>
    <property type="molecule type" value="Genomic_DNA"/>
</dbReference>
<name>A0AAW1Q3I6_9CHLO</name>
<comment type="similarity">
    <text evidence="1">Belongs to the Gfo/Idh/MocA family.</text>
</comment>
<dbReference type="InterPro" id="IPR055170">
    <property type="entry name" value="GFO_IDH_MocA-like_dom"/>
</dbReference>
<evidence type="ECO:0008006" key="8">
    <source>
        <dbReference type="Google" id="ProtNLM"/>
    </source>
</evidence>
<reference evidence="6 7" key="1">
    <citation type="journal article" date="2024" name="Nat. Commun.">
        <title>Phylogenomics reveals the evolutionary origins of lichenization in chlorophyte algae.</title>
        <authorList>
            <person name="Puginier C."/>
            <person name="Libourel C."/>
            <person name="Otte J."/>
            <person name="Skaloud P."/>
            <person name="Haon M."/>
            <person name="Grisel S."/>
            <person name="Petersen M."/>
            <person name="Berrin J.G."/>
            <person name="Delaux P.M."/>
            <person name="Dal Grande F."/>
            <person name="Keller J."/>
        </authorList>
    </citation>
    <scope>NUCLEOTIDE SEQUENCE [LARGE SCALE GENOMIC DNA]</scope>
    <source>
        <strain evidence="6 7">SAG 2043</strain>
    </source>
</reference>